<evidence type="ECO:0000256" key="9">
    <source>
        <dbReference type="ARBA" id="ARBA00022748"/>
    </source>
</evidence>
<dbReference type="InterPro" id="IPR003544">
    <property type="entry name" value="Cyt_c_biogenesis_CcmB"/>
</dbReference>
<reference evidence="14 15" key="1">
    <citation type="submission" date="2010-10" db="EMBL/GenBank/DDBJ databases">
        <title>Complete sequence of Mesorhizobium opportunistum WSM2075.</title>
        <authorList>
            <consortium name="US DOE Joint Genome Institute"/>
            <person name="Lucas S."/>
            <person name="Copeland A."/>
            <person name="Lapidus A."/>
            <person name="Cheng J.-F."/>
            <person name="Bruce D."/>
            <person name="Goodwin L."/>
            <person name="Pitluck S."/>
            <person name="Chertkov O."/>
            <person name="Misra M."/>
            <person name="Detter J.C."/>
            <person name="Han C."/>
            <person name="Tapia R."/>
            <person name="Land M."/>
            <person name="Hauser L."/>
            <person name="Kyrpides N."/>
            <person name="Ovchinnikova G."/>
            <person name="Mavrommatis K.M."/>
            <person name="Tiwari R.P."/>
            <person name="Howieson J.G."/>
            <person name="O'Hara G.W."/>
            <person name="Nandasena K.G."/>
            <person name="Woyke T."/>
        </authorList>
    </citation>
    <scope>NUCLEOTIDE SEQUENCE [LARGE SCALE GENOMIC DNA]</scope>
    <source>
        <strain evidence="15">LMG 24607 / HAMBI 3007 / WSM2075</strain>
    </source>
</reference>
<keyword evidence="11 12" id="KW-0472">Membrane</keyword>
<dbReference type="PANTHER" id="PTHR30070">
    <property type="entry name" value="HEME EXPORTER PROTEIN B"/>
    <property type="match status" value="1"/>
</dbReference>
<feature type="transmembrane region" description="Helical" evidence="13">
    <location>
        <begin position="175"/>
        <end position="198"/>
    </location>
</feature>
<evidence type="ECO:0000313" key="15">
    <source>
        <dbReference type="Proteomes" id="UP000001623"/>
    </source>
</evidence>
<evidence type="ECO:0000256" key="11">
    <source>
        <dbReference type="ARBA" id="ARBA00023136"/>
    </source>
</evidence>
<evidence type="ECO:0000256" key="10">
    <source>
        <dbReference type="ARBA" id="ARBA00022989"/>
    </source>
</evidence>
<dbReference type="PRINTS" id="PR01414">
    <property type="entry name" value="CCMBBIOGNSIS"/>
</dbReference>
<keyword evidence="8 13" id="KW-0812">Transmembrane</keyword>
<keyword evidence="10 13" id="KW-1133">Transmembrane helix</keyword>
<evidence type="ECO:0000256" key="2">
    <source>
        <dbReference type="ARBA" id="ARBA00004429"/>
    </source>
</evidence>
<dbReference type="KEGG" id="mop:Mesop_1006"/>
<keyword evidence="9 12" id="KW-0201">Cytochrome c-type biogenesis</keyword>
<organism evidence="14 15">
    <name type="scientific">Mesorhizobium opportunistum (strain LMG 24607 / HAMBI 3007 / WSM2075)</name>
    <dbReference type="NCBI Taxonomy" id="536019"/>
    <lineage>
        <taxon>Bacteria</taxon>
        <taxon>Pseudomonadati</taxon>
        <taxon>Pseudomonadota</taxon>
        <taxon>Alphaproteobacteria</taxon>
        <taxon>Hyphomicrobiales</taxon>
        <taxon>Phyllobacteriaceae</taxon>
        <taxon>Mesorhizobium</taxon>
    </lineage>
</organism>
<dbReference type="InterPro" id="IPR026031">
    <property type="entry name" value="Cyt_c_CcmB_bac"/>
</dbReference>
<accession>F7YC22</accession>
<evidence type="ECO:0000256" key="12">
    <source>
        <dbReference type="PIRNR" id="PIRNR002764"/>
    </source>
</evidence>
<sequence>MSGRTEGGAWAPTSHIMLALFLRDIRLNIRAGGGALTGVIFFLAVIATIPFGVGPDLRLLARIGPAILWIGALLSCLLGLDRLFQADREDGSLDLLVLGNDRHMLALTVLVKCLAHWAGSVLPLVVAAPLLGLFMNMEPLAIGATALTLLVGTPAITFIGAAGAAVAVALPRGGLLISVLVLPLTIPVLIFGVSASYGATANPDPFLQPFLILAALTLFLAVLGPVSAALALRHGTD</sequence>
<dbReference type="eggNOG" id="COG2386">
    <property type="taxonomic scope" value="Bacteria"/>
</dbReference>
<keyword evidence="6 12" id="KW-1003">Cell membrane</keyword>
<comment type="similarity">
    <text evidence="3 12">Belongs to the CcmB/CycW/HelB family.</text>
</comment>
<dbReference type="GO" id="GO:0005886">
    <property type="term" value="C:plasma membrane"/>
    <property type="evidence" value="ECO:0007669"/>
    <property type="project" value="UniProtKB-SubCell"/>
</dbReference>
<dbReference type="PANTHER" id="PTHR30070:SF1">
    <property type="entry name" value="CYTOCHROME C BIOGENESIS B-RELATED"/>
    <property type="match status" value="1"/>
</dbReference>
<dbReference type="Proteomes" id="UP000001623">
    <property type="component" value="Chromosome"/>
</dbReference>
<dbReference type="PIRSF" id="PIRSF002764">
    <property type="entry name" value="CcmB"/>
    <property type="match status" value="1"/>
</dbReference>
<keyword evidence="5 12" id="KW-0813">Transport</keyword>
<name>F7YC22_MESOW</name>
<gene>
    <name evidence="14" type="ordered locus">Mesop_1006</name>
</gene>
<dbReference type="STRING" id="536019.Mesop_1006"/>
<evidence type="ECO:0000313" key="14">
    <source>
        <dbReference type="EMBL" id="AEH85492.1"/>
    </source>
</evidence>
<dbReference type="GO" id="GO:0015232">
    <property type="term" value="F:heme transmembrane transporter activity"/>
    <property type="evidence" value="ECO:0007669"/>
    <property type="project" value="InterPro"/>
</dbReference>
<feature type="transmembrane region" description="Helical" evidence="13">
    <location>
        <begin position="140"/>
        <end position="168"/>
    </location>
</feature>
<feature type="transmembrane region" description="Helical" evidence="13">
    <location>
        <begin position="114"/>
        <end position="134"/>
    </location>
</feature>
<evidence type="ECO:0000256" key="1">
    <source>
        <dbReference type="ARBA" id="ARBA00002442"/>
    </source>
</evidence>
<evidence type="ECO:0000256" key="8">
    <source>
        <dbReference type="ARBA" id="ARBA00022692"/>
    </source>
</evidence>
<dbReference type="GO" id="GO:0017004">
    <property type="term" value="P:cytochrome complex assembly"/>
    <property type="evidence" value="ECO:0007669"/>
    <property type="project" value="UniProtKB-KW"/>
</dbReference>
<evidence type="ECO:0000256" key="6">
    <source>
        <dbReference type="ARBA" id="ARBA00022475"/>
    </source>
</evidence>
<evidence type="ECO:0000256" key="4">
    <source>
        <dbReference type="ARBA" id="ARBA00016452"/>
    </source>
</evidence>
<feature type="transmembrane region" description="Helical" evidence="13">
    <location>
        <begin position="210"/>
        <end position="232"/>
    </location>
</feature>
<protein>
    <recommendedName>
        <fullName evidence="4 12">Heme exporter protein B</fullName>
    </recommendedName>
</protein>
<evidence type="ECO:0000256" key="5">
    <source>
        <dbReference type="ARBA" id="ARBA00022448"/>
    </source>
</evidence>
<feature type="transmembrane region" description="Helical" evidence="13">
    <location>
        <begin position="59"/>
        <end position="80"/>
    </location>
</feature>
<comment type="subcellular location">
    <subcellularLocation>
        <location evidence="2">Cell inner membrane</location>
        <topology evidence="2">Multi-pass membrane protein</topology>
    </subcellularLocation>
</comment>
<evidence type="ECO:0000256" key="7">
    <source>
        <dbReference type="ARBA" id="ARBA00022519"/>
    </source>
</evidence>
<dbReference type="NCBIfam" id="TIGR01190">
    <property type="entry name" value="ccmB"/>
    <property type="match status" value="1"/>
</dbReference>
<keyword evidence="7 12" id="KW-0997">Cell inner membrane</keyword>
<dbReference type="GO" id="GO:1903607">
    <property type="term" value="P:cytochrome c biosynthetic process"/>
    <property type="evidence" value="ECO:0007669"/>
    <property type="project" value="TreeGrafter"/>
</dbReference>
<proteinExistence type="inferred from homology"/>
<dbReference type="EMBL" id="CP002279">
    <property type="protein sequence ID" value="AEH85492.1"/>
    <property type="molecule type" value="Genomic_DNA"/>
</dbReference>
<comment type="function">
    <text evidence="1 12">Required for the export of heme to the periplasm for the biogenesis of c-type cytochromes.</text>
</comment>
<evidence type="ECO:0000256" key="13">
    <source>
        <dbReference type="SAM" id="Phobius"/>
    </source>
</evidence>
<dbReference type="AlphaFoldDB" id="F7YC22"/>
<evidence type="ECO:0000256" key="3">
    <source>
        <dbReference type="ARBA" id="ARBA00010544"/>
    </source>
</evidence>
<feature type="transmembrane region" description="Helical" evidence="13">
    <location>
        <begin position="31"/>
        <end position="53"/>
    </location>
</feature>
<dbReference type="HOGENOM" id="CLU_079069_1_0_5"/>
<dbReference type="Pfam" id="PF03379">
    <property type="entry name" value="CcmB"/>
    <property type="match status" value="1"/>
</dbReference>